<sequence>MEQPKAGMPHHLELWVPDLDRAAKSFGWLLDTLGYEPHQTWERARSWRLGSFYLVVEQSPALTAPTHERCRPGMNHLAFHVESRDAVETIVEEAEEHGWHLMFADRHPHAGGEAHYAAYLENEDGFEVELVAPATEFEDY</sequence>
<evidence type="ECO:0000313" key="2">
    <source>
        <dbReference type="EMBL" id="GAA0330619.1"/>
    </source>
</evidence>
<dbReference type="SUPFAM" id="SSF54593">
    <property type="entry name" value="Glyoxalase/Bleomycin resistance protein/Dihydroxybiphenyl dioxygenase"/>
    <property type="match status" value="1"/>
</dbReference>
<proteinExistence type="predicted"/>
<organism evidence="2 3">
    <name type="scientific">Streptomyces blastmyceticus</name>
    <dbReference type="NCBI Taxonomy" id="68180"/>
    <lineage>
        <taxon>Bacteria</taxon>
        <taxon>Bacillati</taxon>
        <taxon>Actinomycetota</taxon>
        <taxon>Actinomycetes</taxon>
        <taxon>Kitasatosporales</taxon>
        <taxon>Streptomycetaceae</taxon>
        <taxon>Streptomyces</taxon>
    </lineage>
</organism>
<dbReference type="PROSITE" id="PS51819">
    <property type="entry name" value="VOC"/>
    <property type="match status" value="1"/>
</dbReference>
<reference evidence="2 3" key="1">
    <citation type="journal article" date="2019" name="Int. J. Syst. Evol. Microbiol.">
        <title>The Global Catalogue of Microorganisms (GCM) 10K type strain sequencing project: providing services to taxonomists for standard genome sequencing and annotation.</title>
        <authorList>
            <consortium name="The Broad Institute Genomics Platform"/>
            <consortium name="The Broad Institute Genome Sequencing Center for Infectious Disease"/>
            <person name="Wu L."/>
            <person name="Ma J."/>
        </authorList>
    </citation>
    <scope>NUCLEOTIDE SEQUENCE [LARGE SCALE GENOMIC DNA]</scope>
    <source>
        <strain evidence="2 3">JCM 4565</strain>
    </source>
</reference>
<comment type="caution">
    <text evidence="2">The sequence shown here is derived from an EMBL/GenBank/DDBJ whole genome shotgun (WGS) entry which is preliminary data.</text>
</comment>
<dbReference type="Pfam" id="PF13669">
    <property type="entry name" value="Glyoxalase_4"/>
    <property type="match status" value="1"/>
</dbReference>
<protein>
    <recommendedName>
        <fullName evidence="1">VOC domain-containing protein</fullName>
    </recommendedName>
</protein>
<accession>A0ABN0WA83</accession>
<dbReference type="EMBL" id="BAAABW010000001">
    <property type="protein sequence ID" value="GAA0330619.1"/>
    <property type="molecule type" value="Genomic_DNA"/>
</dbReference>
<dbReference type="PANTHER" id="PTHR36113:SF6">
    <property type="entry name" value="FOSFOMYCIN RESISTANCE PROTEIN FOSX"/>
    <property type="match status" value="1"/>
</dbReference>
<keyword evidence="3" id="KW-1185">Reference proteome</keyword>
<dbReference type="InterPro" id="IPR051332">
    <property type="entry name" value="Fosfomycin_Res_Enzymes"/>
</dbReference>
<dbReference type="InterPro" id="IPR037523">
    <property type="entry name" value="VOC_core"/>
</dbReference>
<gene>
    <name evidence="2" type="ORF">GCM10010319_03250</name>
</gene>
<dbReference type="Proteomes" id="UP001500063">
    <property type="component" value="Unassembled WGS sequence"/>
</dbReference>
<name>A0ABN0WA83_9ACTN</name>
<evidence type="ECO:0000259" key="1">
    <source>
        <dbReference type="PROSITE" id="PS51819"/>
    </source>
</evidence>
<dbReference type="PANTHER" id="PTHR36113">
    <property type="entry name" value="LYASE, PUTATIVE-RELATED-RELATED"/>
    <property type="match status" value="1"/>
</dbReference>
<feature type="domain" description="VOC" evidence="1">
    <location>
        <begin position="8"/>
        <end position="133"/>
    </location>
</feature>
<dbReference type="Gene3D" id="3.10.180.10">
    <property type="entry name" value="2,3-Dihydroxybiphenyl 1,2-Dioxygenase, domain 1"/>
    <property type="match status" value="1"/>
</dbReference>
<evidence type="ECO:0000313" key="3">
    <source>
        <dbReference type="Proteomes" id="UP001500063"/>
    </source>
</evidence>
<dbReference type="RefSeq" id="WP_344115252.1">
    <property type="nucleotide sequence ID" value="NZ_BAAABW010000001.1"/>
</dbReference>
<dbReference type="InterPro" id="IPR029068">
    <property type="entry name" value="Glyas_Bleomycin-R_OHBP_Dase"/>
</dbReference>